<dbReference type="Proteomes" id="UP000604117">
    <property type="component" value="Unassembled WGS sequence"/>
</dbReference>
<organism evidence="1 2">
    <name type="scientific">Asanoa siamensis</name>
    <dbReference type="NCBI Taxonomy" id="926357"/>
    <lineage>
        <taxon>Bacteria</taxon>
        <taxon>Bacillati</taxon>
        <taxon>Actinomycetota</taxon>
        <taxon>Actinomycetes</taxon>
        <taxon>Micromonosporales</taxon>
        <taxon>Micromonosporaceae</taxon>
        <taxon>Asanoa</taxon>
    </lineage>
</organism>
<dbReference type="InterPro" id="IPR011990">
    <property type="entry name" value="TPR-like_helical_dom_sf"/>
</dbReference>
<dbReference type="Gene3D" id="1.25.40.10">
    <property type="entry name" value="Tetratricopeptide repeat domain"/>
    <property type="match status" value="2"/>
</dbReference>
<gene>
    <name evidence="1" type="ORF">Asi02nite_52670</name>
</gene>
<keyword evidence="2" id="KW-1185">Reference proteome</keyword>
<sequence>MGSAWVRELLTDAERVARGLTDPYYATFALSWLCEPWALANEPERALELARESLVSSRDVPSSLLPRVLMDVVDAFVAAGAHAQAEDIARGIAVAYARAWALASVAKAAYADDVGRAHSLAEEAQQLARAVTKPAERSIALASITDLLVTIGELDRAEEMAFAIPRADWQAGALAGLSQSRAMDGGQDRAEKLARRISDPDQLASALVGIARSTDDRQALGLLAEALILGPWQTALPELARRWPETVEVIAHVVSGRQRSSG</sequence>
<proteinExistence type="predicted"/>
<accession>A0ABQ4CWU1</accession>
<reference evidence="1 2" key="1">
    <citation type="submission" date="2021-01" db="EMBL/GenBank/DDBJ databases">
        <title>Whole genome shotgun sequence of Asanoa siamensis NBRC 107932.</title>
        <authorList>
            <person name="Komaki H."/>
            <person name="Tamura T."/>
        </authorList>
    </citation>
    <scope>NUCLEOTIDE SEQUENCE [LARGE SCALE GENOMIC DNA]</scope>
    <source>
        <strain evidence="1 2">NBRC 107932</strain>
    </source>
</reference>
<evidence type="ECO:0000313" key="2">
    <source>
        <dbReference type="Proteomes" id="UP000604117"/>
    </source>
</evidence>
<evidence type="ECO:0000313" key="1">
    <source>
        <dbReference type="EMBL" id="GIF75749.1"/>
    </source>
</evidence>
<comment type="caution">
    <text evidence="1">The sequence shown here is derived from an EMBL/GenBank/DDBJ whole genome shotgun (WGS) entry which is preliminary data.</text>
</comment>
<name>A0ABQ4CWU1_9ACTN</name>
<protein>
    <submittedName>
        <fullName evidence="1">Uncharacterized protein</fullName>
    </submittedName>
</protein>
<dbReference type="EMBL" id="BONE01000047">
    <property type="protein sequence ID" value="GIF75749.1"/>
    <property type="molecule type" value="Genomic_DNA"/>
</dbReference>